<organism evidence="1">
    <name type="scientific">Arundo donax</name>
    <name type="common">Giant reed</name>
    <name type="synonym">Donax arundinaceus</name>
    <dbReference type="NCBI Taxonomy" id="35708"/>
    <lineage>
        <taxon>Eukaryota</taxon>
        <taxon>Viridiplantae</taxon>
        <taxon>Streptophyta</taxon>
        <taxon>Embryophyta</taxon>
        <taxon>Tracheophyta</taxon>
        <taxon>Spermatophyta</taxon>
        <taxon>Magnoliopsida</taxon>
        <taxon>Liliopsida</taxon>
        <taxon>Poales</taxon>
        <taxon>Poaceae</taxon>
        <taxon>PACMAD clade</taxon>
        <taxon>Arundinoideae</taxon>
        <taxon>Arundineae</taxon>
        <taxon>Arundo</taxon>
    </lineage>
</organism>
<sequence>MVTHTLDCMARAISPEHNEDGNSHIELYGKRWSA</sequence>
<evidence type="ECO:0000313" key="1">
    <source>
        <dbReference type="EMBL" id="JAE15984.1"/>
    </source>
</evidence>
<dbReference type="AlphaFoldDB" id="A0A0A9FXM3"/>
<accession>A0A0A9FXM3</accession>
<reference evidence="1" key="2">
    <citation type="journal article" date="2015" name="Data Brief">
        <title>Shoot transcriptome of the giant reed, Arundo donax.</title>
        <authorList>
            <person name="Barrero R.A."/>
            <person name="Guerrero F.D."/>
            <person name="Moolhuijzen P."/>
            <person name="Goolsby J.A."/>
            <person name="Tidwell J."/>
            <person name="Bellgard S.E."/>
            <person name="Bellgard M.I."/>
        </authorList>
    </citation>
    <scope>NUCLEOTIDE SEQUENCE</scope>
    <source>
        <tissue evidence="1">Shoot tissue taken approximately 20 cm above the soil surface</tissue>
    </source>
</reference>
<name>A0A0A9FXM3_ARUDO</name>
<reference evidence="1" key="1">
    <citation type="submission" date="2014-09" db="EMBL/GenBank/DDBJ databases">
        <authorList>
            <person name="Magalhaes I.L.F."/>
            <person name="Oliveira U."/>
            <person name="Santos F.R."/>
            <person name="Vidigal T.H.D.A."/>
            <person name="Brescovit A.D."/>
            <person name="Santos A.J."/>
        </authorList>
    </citation>
    <scope>NUCLEOTIDE SEQUENCE</scope>
    <source>
        <tissue evidence="1">Shoot tissue taken approximately 20 cm above the soil surface</tissue>
    </source>
</reference>
<dbReference type="EMBL" id="GBRH01181912">
    <property type="protein sequence ID" value="JAE15984.1"/>
    <property type="molecule type" value="Transcribed_RNA"/>
</dbReference>
<protein>
    <submittedName>
        <fullName evidence="1">Uncharacterized protein</fullName>
    </submittedName>
</protein>
<proteinExistence type="predicted"/>